<dbReference type="EMBL" id="GITU01007337">
    <property type="protein sequence ID" value="MBC1176040.1"/>
    <property type="molecule type" value="Transcribed_RNA"/>
</dbReference>
<organism evidence="8 9">
    <name type="scientific">Lutzomyia longipalpis</name>
    <name type="common">Sand fly</name>
    <dbReference type="NCBI Taxonomy" id="7200"/>
    <lineage>
        <taxon>Eukaryota</taxon>
        <taxon>Metazoa</taxon>
        <taxon>Ecdysozoa</taxon>
        <taxon>Arthropoda</taxon>
        <taxon>Hexapoda</taxon>
        <taxon>Insecta</taxon>
        <taxon>Pterygota</taxon>
        <taxon>Neoptera</taxon>
        <taxon>Endopterygota</taxon>
        <taxon>Diptera</taxon>
        <taxon>Nematocera</taxon>
        <taxon>Psychodoidea</taxon>
        <taxon>Psychodidae</taxon>
        <taxon>Lutzomyia</taxon>
        <taxon>Lutzomyia</taxon>
    </lineage>
</organism>
<feature type="compositionally biased region" description="Gly residues" evidence="3">
    <location>
        <begin position="215"/>
        <end position="225"/>
    </location>
</feature>
<keyword evidence="1" id="KW-0479">Metal-binding</keyword>
<evidence type="ECO:0000313" key="8">
    <source>
        <dbReference type="EnsemblMetazoa" id="LLOJ005355-PA"/>
    </source>
</evidence>
<feature type="region of interest" description="Disordered" evidence="3">
    <location>
        <begin position="745"/>
        <end position="825"/>
    </location>
</feature>
<evidence type="ECO:0000259" key="6">
    <source>
        <dbReference type="PROSITE" id="PS50081"/>
    </source>
</evidence>
<dbReference type="GO" id="GO:0016301">
    <property type="term" value="F:kinase activity"/>
    <property type="evidence" value="ECO:0007669"/>
    <property type="project" value="UniProtKB-KW"/>
</dbReference>
<evidence type="ECO:0000256" key="1">
    <source>
        <dbReference type="ARBA" id="ARBA00022723"/>
    </source>
</evidence>
<dbReference type="Gene3D" id="2.60.40.150">
    <property type="entry name" value="C2 domain"/>
    <property type="match status" value="1"/>
</dbReference>
<dbReference type="EMBL" id="AJWK01016977">
    <property type="status" value="NOT_ANNOTATED_CDS"/>
    <property type="molecule type" value="Genomic_DNA"/>
</dbReference>
<accession>A0A1B0CL68</accession>
<dbReference type="InterPro" id="IPR039934">
    <property type="entry name" value="C2CD2/C2CD2L"/>
</dbReference>
<dbReference type="EMBL" id="AJWK01016980">
    <property type="status" value="NOT_ANNOTATED_CDS"/>
    <property type="molecule type" value="Genomic_DNA"/>
</dbReference>
<keyword evidence="4" id="KW-0812">Transmembrane</keyword>
<proteinExistence type="predicted"/>
<dbReference type="CDD" id="cd20831">
    <property type="entry name" value="C1_dGM13116p-like"/>
    <property type="match status" value="1"/>
</dbReference>
<keyword evidence="4" id="KW-0472">Membrane</keyword>
<keyword evidence="7" id="KW-0808">Transferase</keyword>
<dbReference type="Pfam" id="PF00168">
    <property type="entry name" value="C2"/>
    <property type="match status" value="1"/>
</dbReference>
<feature type="domain" description="C2" evidence="5">
    <location>
        <begin position="478"/>
        <end position="592"/>
    </location>
</feature>
<evidence type="ECO:0000313" key="7">
    <source>
        <dbReference type="EMBL" id="MBC1176040.1"/>
    </source>
</evidence>
<dbReference type="CDD" id="cd08678">
    <property type="entry name" value="C2_C21orf25-like"/>
    <property type="match status" value="1"/>
</dbReference>
<dbReference type="EMBL" id="AJWK01016976">
    <property type="status" value="NOT_ANNOTATED_CDS"/>
    <property type="molecule type" value="Genomic_DNA"/>
</dbReference>
<reference evidence="9" key="1">
    <citation type="submission" date="2012-05" db="EMBL/GenBank/DDBJ databases">
        <title>Whole Genome Assembly of Lutzomyia longipalpis.</title>
        <authorList>
            <person name="Richards S."/>
            <person name="Qu C."/>
            <person name="Dillon R."/>
            <person name="Worley K."/>
            <person name="Scherer S."/>
            <person name="Batterton M."/>
            <person name="Taylor A."/>
            <person name="Hawes A."/>
            <person name="Hernandez B."/>
            <person name="Kovar C."/>
            <person name="Mandapat C."/>
            <person name="Pham C."/>
            <person name="Qu C."/>
            <person name="Jing C."/>
            <person name="Bess C."/>
            <person name="Bandaranaike D."/>
            <person name="Ngo D."/>
            <person name="Ongeri F."/>
            <person name="Arias F."/>
            <person name="Lara F."/>
            <person name="Weissenberger G."/>
            <person name="Kamau G."/>
            <person name="Han H."/>
            <person name="Shen H."/>
            <person name="Dinh H."/>
            <person name="Khalil I."/>
            <person name="Jones J."/>
            <person name="Shafer J."/>
            <person name="Jayaseelan J."/>
            <person name="Quiroz J."/>
            <person name="Blankenburg K."/>
            <person name="Nguyen L."/>
            <person name="Jackson L."/>
            <person name="Francisco L."/>
            <person name="Tang L.-Y."/>
            <person name="Pu L.-L."/>
            <person name="Perales L."/>
            <person name="Lorensuhewa L."/>
            <person name="Munidasa M."/>
            <person name="Coyle M."/>
            <person name="Taylor M."/>
            <person name="Puazo M."/>
            <person name="Firestine M."/>
            <person name="Scheel M."/>
            <person name="Javaid M."/>
            <person name="Wang M."/>
            <person name="Li M."/>
            <person name="Tabassum N."/>
            <person name="Saada N."/>
            <person name="Osuji N."/>
            <person name="Aqrawi P."/>
            <person name="Fu Q."/>
            <person name="Thornton R."/>
            <person name="Raj R."/>
            <person name="Goodspeed R."/>
            <person name="Mata R."/>
            <person name="Najjar R."/>
            <person name="Gubbala S."/>
            <person name="Lee S."/>
            <person name="Denson S."/>
            <person name="Patil S."/>
            <person name="Macmil S."/>
            <person name="Qi S."/>
            <person name="Matskevitch T."/>
            <person name="Palculict T."/>
            <person name="Mathew T."/>
            <person name="Vee V."/>
            <person name="Velamala V."/>
            <person name="Korchina V."/>
            <person name="Cai W."/>
            <person name="Liu W."/>
            <person name="Dai W."/>
            <person name="Zou X."/>
            <person name="Zhu Y."/>
            <person name="Zhang Y."/>
            <person name="Wu Y.-Q."/>
            <person name="Xin Y."/>
            <person name="Nazarath L."/>
            <person name="Kovar C."/>
            <person name="Han Y."/>
            <person name="Muzny D."/>
            <person name="Gibbs R."/>
        </authorList>
    </citation>
    <scope>NUCLEOTIDE SEQUENCE [LARGE SCALE GENOMIC DNA]</scope>
    <source>
        <strain evidence="9">Jacobina</strain>
    </source>
</reference>
<evidence type="ECO:0000259" key="5">
    <source>
        <dbReference type="PROSITE" id="PS50004"/>
    </source>
</evidence>
<feature type="compositionally biased region" description="Basic residues" evidence="3">
    <location>
        <begin position="801"/>
        <end position="823"/>
    </location>
</feature>
<dbReference type="SMART" id="SM00109">
    <property type="entry name" value="C1"/>
    <property type="match status" value="1"/>
</dbReference>
<reference evidence="7" key="2">
    <citation type="journal article" date="2020" name="BMC">
        <title>Leishmania infection induces a limited differential gene expression in the sand fly midgut.</title>
        <authorList>
            <person name="Coutinho-Abreu I.V."/>
            <person name="Serafim T.D."/>
            <person name="Meneses C."/>
            <person name="Kamhawi S."/>
            <person name="Oliveira F."/>
            <person name="Valenzuela J.G."/>
        </authorList>
    </citation>
    <scope>NUCLEOTIDE SEQUENCE</scope>
    <source>
        <strain evidence="7">Jacobina</strain>
        <tissue evidence="7">Midgut</tissue>
    </source>
</reference>
<name>A0A1B0CL68_LUTLO</name>
<feature type="compositionally biased region" description="Basic and acidic residues" evidence="3">
    <location>
        <begin position="185"/>
        <end position="207"/>
    </location>
</feature>
<dbReference type="InterPro" id="IPR000008">
    <property type="entry name" value="C2_dom"/>
</dbReference>
<dbReference type="PROSITE" id="PS00479">
    <property type="entry name" value="ZF_DAG_PE_1"/>
    <property type="match status" value="1"/>
</dbReference>
<evidence type="ECO:0000256" key="2">
    <source>
        <dbReference type="ARBA" id="ARBA00022833"/>
    </source>
</evidence>
<feature type="transmembrane region" description="Helical" evidence="4">
    <location>
        <begin position="6"/>
        <end position="26"/>
    </location>
</feature>
<dbReference type="AlphaFoldDB" id="A0A1B0CL68"/>
<dbReference type="PROSITE" id="PS50004">
    <property type="entry name" value="C2"/>
    <property type="match status" value="1"/>
</dbReference>
<dbReference type="EMBL" id="AJWK01016978">
    <property type="status" value="NOT_ANNOTATED_CDS"/>
    <property type="molecule type" value="Genomic_DNA"/>
</dbReference>
<keyword evidence="9" id="KW-1185">Reference proteome</keyword>
<feature type="transmembrane region" description="Helical" evidence="4">
    <location>
        <begin position="128"/>
        <end position="150"/>
    </location>
</feature>
<dbReference type="VEuPathDB" id="VectorBase:LLOJ005355"/>
<dbReference type="Proteomes" id="UP000092461">
    <property type="component" value="Unassembled WGS sequence"/>
</dbReference>
<dbReference type="SUPFAM" id="SSF57889">
    <property type="entry name" value="Cysteine-rich domain"/>
    <property type="match status" value="1"/>
</dbReference>
<dbReference type="EMBL" id="AJWK01016979">
    <property type="status" value="NOT_ANNOTATED_CDS"/>
    <property type="molecule type" value="Genomic_DNA"/>
</dbReference>
<feature type="compositionally biased region" description="Polar residues" evidence="3">
    <location>
        <begin position="762"/>
        <end position="790"/>
    </location>
</feature>
<dbReference type="SUPFAM" id="SSF49562">
    <property type="entry name" value="C2 domain (Calcium/lipid-binding domain, CaLB)"/>
    <property type="match status" value="1"/>
</dbReference>
<evidence type="ECO:0000256" key="3">
    <source>
        <dbReference type="SAM" id="MobiDB-lite"/>
    </source>
</evidence>
<dbReference type="Gene3D" id="3.30.60.20">
    <property type="match status" value="1"/>
</dbReference>
<dbReference type="EnsemblMetazoa" id="LLOJ005355-RA">
    <property type="protein sequence ID" value="LLOJ005355-PA"/>
    <property type="gene ID" value="LLOJ005355"/>
</dbReference>
<reference evidence="8" key="3">
    <citation type="submission" date="2020-05" db="UniProtKB">
        <authorList>
            <consortium name="EnsemblMetazoa"/>
        </authorList>
    </citation>
    <scope>IDENTIFICATION</scope>
    <source>
        <strain evidence="8">Jacobina</strain>
    </source>
</reference>
<dbReference type="InterPro" id="IPR002219">
    <property type="entry name" value="PKC_DAG/PE"/>
</dbReference>
<dbReference type="PROSITE" id="PS50081">
    <property type="entry name" value="ZF_DAG_PE_2"/>
    <property type="match status" value="1"/>
</dbReference>
<dbReference type="InterPro" id="IPR046349">
    <property type="entry name" value="C1-like_sf"/>
</dbReference>
<dbReference type="VEuPathDB" id="VectorBase:LLONM1_010509"/>
<dbReference type="PANTHER" id="PTHR21119:SF5">
    <property type="entry name" value="C2 DOMAIN-CONTAINING PROTEIN"/>
    <property type="match status" value="1"/>
</dbReference>
<evidence type="ECO:0000313" key="9">
    <source>
        <dbReference type="Proteomes" id="UP000092461"/>
    </source>
</evidence>
<feature type="region of interest" description="Disordered" evidence="3">
    <location>
        <begin position="705"/>
        <end position="733"/>
    </location>
</feature>
<feature type="compositionally biased region" description="Basic and acidic residues" evidence="3">
    <location>
        <begin position="65"/>
        <end position="81"/>
    </location>
</feature>
<dbReference type="PANTHER" id="PTHR21119">
    <property type="entry name" value="C2 DOMAIN-CONTAINING PROTEIN"/>
    <property type="match status" value="1"/>
</dbReference>
<dbReference type="Pfam" id="PF00130">
    <property type="entry name" value="C1_1"/>
    <property type="match status" value="1"/>
</dbReference>
<feature type="region of interest" description="Disordered" evidence="3">
    <location>
        <begin position="65"/>
        <end position="104"/>
    </location>
</feature>
<feature type="compositionally biased region" description="Acidic residues" evidence="3">
    <location>
        <begin position="707"/>
        <end position="723"/>
    </location>
</feature>
<dbReference type="InterPro" id="IPR035892">
    <property type="entry name" value="C2_domain_sf"/>
</dbReference>
<keyword evidence="4" id="KW-1133">Transmembrane helix</keyword>
<keyword evidence="2" id="KW-0862">Zinc</keyword>
<keyword evidence="7" id="KW-0418">Kinase</keyword>
<protein>
    <submittedName>
        <fullName evidence="7">Protein kinase c conserved region 1</fullName>
    </submittedName>
</protein>
<evidence type="ECO:0000256" key="4">
    <source>
        <dbReference type="SAM" id="Phobius"/>
    </source>
</evidence>
<sequence>MDTLAMLIFAWAVIALFVLWLCKFLYNKYVKKVKTDTAAVPADAKKVTPSASLAAAPLTDLADKTRRSEPKEILSSRDVRRLSRKSPGPELRRPSRVVQPPSNVVGPETIDDYICSFEGVGDLTMDTLAMLIFAWAVIALFVLWLCKFLYNKYVKKVKTDTAAVPADAKKVTPSASLAAAPLTDLADKTRRSEPKEILSSRDVRESSAKPLGRGIVRGGAKGGASGYVPPTPPMRKRLSRKSPGPELRRPSRVVQPPSNVVGPETISVTWTSQVFRWLYSDLVIVNELLHTWVQTINESMNKSLEEHGVAVEIVRVLPESPPPQLTNIFCAADETRQNDVTITMDCECTPVLQVKAFRQKSGKVETSHYKATISRFRGRLTIKMDYYKLLGDMRCEGYPDIRIGLNSIGAIKGTTDDETHLQEVVTEILIGAIRNTIYPVDFSIYSTCPRPMEPEPVEVPLNYPIHYDSLAGNMEHLNDARAQQIASNGVVSSGRRLLVKVLKGDGLAVAKDPFCVVEMDEPPQKNQTGVRQGANPVWDEHFLFDLSSLSAEILFEVYDRATTNADGQAKFLGLGLVGIDELAVGPASSQILTLQPRPYETEAVSGAITVEFVFIEGAEIPTGRRPYKLKNALKIDTHSPSFTDTANQNGNQKDIVDTAIKALEGGALHTNGHPSRSTLIIHSVQRVGLNDKGQIELDESALITQSADEEINPEPQAEVEEEAVTPVSENGDLENSCATAATAEVQSNGLNSPDDLPGEPISHSSPHTTNGFNGNQREGNGMQTSTTPSDPQLLLDDDRGRSKKKRDFFGTLKRRLGRSKSRAKSVERDMIPIDAENPRGEIRSISADRGASIVNNNSTLSSAGCPPQQRLNVPTLDQSRRSSLSESSAISGISSTSTKTYVHEASTLVLETIENGVKRHFLVPLSIAQRPRWRRKGTKLHIYNDHTFVAKHLSGGLLCDVCNRSIPRRPGKQGYECRDCQTKCHKQCHVRTPQACTNPTVLSIELSKLNSAAADRSIRKL</sequence>
<feature type="region of interest" description="Disordered" evidence="3">
    <location>
        <begin position="182"/>
        <end position="258"/>
    </location>
</feature>
<dbReference type="SMART" id="SM00239">
    <property type="entry name" value="C2"/>
    <property type="match status" value="1"/>
</dbReference>
<dbReference type="GO" id="GO:0046872">
    <property type="term" value="F:metal ion binding"/>
    <property type="evidence" value="ECO:0007669"/>
    <property type="project" value="UniProtKB-KW"/>
</dbReference>
<feature type="domain" description="Phorbol-ester/DAG-type" evidence="6">
    <location>
        <begin position="945"/>
        <end position="996"/>
    </location>
</feature>